<evidence type="ECO:0000256" key="4">
    <source>
        <dbReference type="SAM" id="MobiDB-lite"/>
    </source>
</evidence>
<reference evidence="7 8" key="1">
    <citation type="journal article" date="2017" name="Genome Biol.">
        <title>New reference genome sequences of hot pepper reveal the massive evolution of plant disease-resistance genes by retroduplication.</title>
        <authorList>
            <person name="Kim S."/>
            <person name="Park J."/>
            <person name="Yeom S.I."/>
            <person name="Kim Y.M."/>
            <person name="Seo E."/>
            <person name="Kim K.T."/>
            <person name="Kim M.S."/>
            <person name="Lee J.M."/>
            <person name="Cheong K."/>
            <person name="Shin H.S."/>
            <person name="Kim S.B."/>
            <person name="Han K."/>
            <person name="Lee J."/>
            <person name="Park M."/>
            <person name="Lee H.A."/>
            <person name="Lee H.Y."/>
            <person name="Lee Y."/>
            <person name="Oh S."/>
            <person name="Lee J.H."/>
            <person name="Choi E."/>
            <person name="Choi E."/>
            <person name="Lee S.E."/>
            <person name="Jeon J."/>
            <person name="Kim H."/>
            <person name="Choi G."/>
            <person name="Song H."/>
            <person name="Lee J."/>
            <person name="Lee S.C."/>
            <person name="Kwon J.K."/>
            <person name="Lee H.Y."/>
            <person name="Koo N."/>
            <person name="Hong Y."/>
            <person name="Kim R.W."/>
            <person name="Kang W.H."/>
            <person name="Huh J.H."/>
            <person name="Kang B.C."/>
            <person name="Yang T.J."/>
            <person name="Lee Y.H."/>
            <person name="Bennetzen J.L."/>
            <person name="Choi D."/>
        </authorList>
    </citation>
    <scope>NUCLEOTIDE SEQUENCE [LARGE SCALE GENOMIC DNA]</scope>
    <source>
        <strain evidence="8">cv. PBC81</strain>
    </source>
</reference>
<dbReference type="SUPFAM" id="SSF52540">
    <property type="entry name" value="P-loop containing nucleoside triphosphate hydrolases"/>
    <property type="match status" value="1"/>
</dbReference>
<comment type="caution">
    <text evidence="7">The sequence shown here is derived from an EMBL/GenBank/DDBJ whole genome shotgun (WGS) entry which is preliminary data.</text>
</comment>
<dbReference type="InterPro" id="IPR027640">
    <property type="entry name" value="Kinesin-like_fam"/>
</dbReference>
<dbReference type="PANTHER" id="PTHR47968">
    <property type="entry name" value="CENTROMERE PROTEIN E"/>
    <property type="match status" value="1"/>
</dbReference>
<keyword evidence="1" id="KW-0505">Motor protein</keyword>
<keyword evidence="5" id="KW-0472">Membrane</keyword>
<sequence length="909" mass="102762">MSPQVAPIAQPDAFVCGNSFACVSQSSTLGSWVMDSSLIILLVNILLVAIRYISLFGQMTKDLGRLKYFLGTEVAQSRSGQGQLSDPGRYRRLVEKLNYITVTRLDLTYLFLTKYRAMAVATCELVWITQLLRELKFGEFGSESSKAETTGVRRKEGSYINKSLLTLGTVISKLTDGKATHIPYRDSKLTRLLQSSLSGQGRVSLICTVTPSSSNSEETHNTLKFAHRAKHIEIQAAQNKIIDEKSLIKKYQNEIRRLREELEQLRRGIVAVPQMKDSGEDFVLLKQKLEDGQVRLQSRLEQEEEAKAALLGRIQRLTKLILVSTKTSQSSRFPHRAGPRRRHSFGEEEVLLLLAYLPHRRRDLILEDENVDLYVSVDGNMDISDNTFKEEKKTRKNGLLNWFKPRRRDSGSGTLASTSDRSSGIKSTSTPSTPLAENHMESSNSRSIPTESTPSAERLSDVILDKEVPEDNLLDPETSMTSMKTIDQIDLLREQQKIFSGEVALHTSALKRLSEEATPSPKKEQVQMEIRTLKDEIRMKNEQIASLEKQIAESITSPCDRMENQEEIVSVAELLAQLNEKSFELEVRAADNRIIQDQLNQKTHECENLQEAIVSFKQQLSDALDKRAHSPSVAHSLRSSETKSLLVELIAEKESGALKDAKEALFLQAQQWIFLSIFGLKIFKATGELWRLAGNRGNIIKESLEGKASLWVQSNVLKLSRLFGAAFEGLVWETLYPRSFSSLAMEGFDAKDKQIRIIRMFLIVFEVVSGMPLGNNHKELVIWDDIIEKTEKLANCKTQYLSLGGRTILINSVLDSLPTYVMSLFPMPTKVEERLDKLRRYFLWLGNKEGKGIHLVKWQTALLSRSFRGYGDQKLGVTKQVFVDKMAVEIWKRGSSALEGSYLYQIWTG</sequence>
<keyword evidence="5" id="KW-0812">Transmembrane</keyword>
<feature type="compositionally biased region" description="Polar residues" evidence="4">
    <location>
        <begin position="411"/>
        <end position="455"/>
    </location>
</feature>
<evidence type="ECO:0000313" key="7">
    <source>
        <dbReference type="EMBL" id="PHT52662.1"/>
    </source>
</evidence>
<organism evidence="7 8">
    <name type="scientific">Capsicum baccatum</name>
    <name type="common">Peruvian pepper</name>
    <dbReference type="NCBI Taxonomy" id="33114"/>
    <lineage>
        <taxon>Eukaryota</taxon>
        <taxon>Viridiplantae</taxon>
        <taxon>Streptophyta</taxon>
        <taxon>Embryophyta</taxon>
        <taxon>Tracheophyta</taxon>
        <taxon>Spermatophyta</taxon>
        <taxon>Magnoliopsida</taxon>
        <taxon>eudicotyledons</taxon>
        <taxon>Gunneridae</taxon>
        <taxon>Pentapetalae</taxon>
        <taxon>asterids</taxon>
        <taxon>lamiids</taxon>
        <taxon>Solanales</taxon>
        <taxon>Solanaceae</taxon>
        <taxon>Solanoideae</taxon>
        <taxon>Capsiceae</taxon>
        <taxon>Capsicum</taxon>
    </lineage>
</organism>
<dbReference type="InterPro" id="IPR027417">
    <property type="entry name" value="P-loop_NTPase"/>
</dbReference>
<evidence type="ECO:0000313" key="8">
    <source>
        <dbReference type="Proteomes" id="UP000224567"/>
    </source>
</evidence>
<feature type="region of interest" description="Disordered" evidence="4">
    <location>
        <begin position="399"/>
        <end position="480"/>
    </location>
</feature>
<keyword evidence="3" id="KW-0175">Coiled coil</keyword>
<dbReference type="STRING" id="33114.A0A2G2X599"/>
<dbReference type="GO" id="GO:0007018">
    <property type="term" value="P:microtubule-based movement"/>
    <property type="evidence" value="ECO:0007669"/>
    <property type="project" value="InterPro"/>
</dbReference>
<gene>
    <name evidence="7" type="ORF">CQW23_07124</name>
</gene>
<evidence type="ECO:0000256" key="1">
    <source>
        <dbReference type="ARBA" id="ARBA00023175"/>
    </source>
</evidence>
<name>A0A2G2X599_CAPBA</name>
<feature type="coiled-coil region" evidence="3">
    <location>
        <begin position="592"/>
        <end position="626"/>
    </location>
</feature>
<protein>
    <submittedName>
        <fullName evidence="7">Kinesin-like protein NACK1</fullName>
    </submittedName>
</protein>
<feature type="transmembrane region" description="Helical" evidence="5">
    <location>
        <begin position="38"/>
        <end position="57"/>
    </location>
</feature>
<dbReference type="OrthoDB" id="3176171at2759"/>
<feature type="coiled-coil region" evidence="3">
    <location>
        <begin position="234"/>
        <end position="320"/>
    </location>
</feature>
<dbReference type="Gene3D" id="3.40.850.10">
    <property type="entry name" value="Kinesin motor domain"/>
    <property type="match status" value="1"/>
</dbReference>
<dbReference type="GO" id="GO:0008017">
    <property type="term" value="F:microtubule binding"/>
    <property type="evidence" value="ECO:0007669"/>
    <property type="project" value="InterPro"/>
</dbReference>
<evidence type="ECO:0000256" key="5">
    <source>
        <dbReference type="SAM" id="Phobius"/>
    </source>
</evidence>
<feature type="domain" description="Kinesin motor" evidence="6">
    <location>
        <begin position="145"/>
        <end position="232"/>
    </location>
</feature>
<keyword evidence="8" id="KW-1185">Reference proteome</keyword>
<dbReference type="InterPro" id="IPR036961">
    <property type="entry name" value="Kinesin_motor_dom_sf"/>
</dbReference>
<dbReference type="InterPro" id="IPR001752">
    <property type="entry name" value="Kinesin_motor_dom"/>
</dbReference>
<dbReference type="Pfam" id="PF00225">
    <property type="entry name" value="Kinesin"/>
    <property type="match status" value="1"/>
</dbReference>
<feature type="coiled-coil region" evidence="3">
    <location>
        <begin position="523"/>
        <end position="550"/>
    </location>
</feature>
<proteinExistence type="inferred from homology"/>
<dbReference type="PROSITE" id="PS50067">
    <property type="entry name" value="KINESIN_MOTOR_2"/>
    <property type="match status" value="1"/>
</dbReference>
<reference evidence="8" key="2">
    <citation type="journal article" date="2017" name="J. Anim. Genet.">
        <title>Multiple reference genome sequences of hot pepper reveal the massive evolution of plant disease resistance genes by retroduplication.</title>
        <authorList>
            <person name="Kim S."/>
            <person name="Park J."/>
            <person name="Yeom S.-I."/>
            <person name="Kim Y.-M."/>
            <person name="Seo E."/>
            <person name="Kim K.-T."/>
            <person name="Kim M.-S."/>
            <person name="Lee J.M."/>
            <person name="Cheong K."/>
            <person name="Shin H.-S."/>
            <person name="Kim S.-B."/>
            <person name="Han K."/>
            <person name="Lee J."/>
            <person name="Park M."/>
            <person name="Lee H.-A."/>
            <person name="Lee H.-Y."/>
            <person name="Lee Y."/>
            <person name="Oh S."/>
            <person name="Lee J.H."/>
            <person name="Choi E."/>
            <person name="Choi E."/>
            <person name="Lee S.E."/>
            <person name="Jeon J."/>
            <person name="Kim H."/>
            <person name="Choi G."/>
            <person name="Song H."/>
            <person name="Lee J."/>
            <person name="Lee S.-C."/>
            <person name="Kwon J.-K."/>
            <person name="Lee H.-Y."/>
            <person name="Koo N."/>
            <person name="Hong Y."/>
            <person name="Kim R.W."/>
            <person name="Kang W.-H."/>
            <person name="Huh J.H."/>
            <person name="Kang B.-C."/>
            <person name="Yang T.-J."/>
            <person name="Lee Y.-H."/>
            <person name="Bennetzen J.L."/>
            <person name="Choi D."/>
        </authorList>
    </citation>
    <scope>NUCLEOTIDE SEQUENCE [LARGE SCALE GENOMIC DNA]</scope>
    <source>
        <strain evidence="8">cv. PBC81</strain>
    </source>
</reference>
<keyword evidence="5" id="KW-1133">Transmembrane helix</keyword>
<evidence type="ECO:0000256" key="2">
    <source>
        <dbReference type="PROSITE-ProRule" id="PRU00283"/>
    </source>
</evidence>
<dbReference type="PANTHER" id="PTHR47968:SF9">
    <property type="entry name" value="KINESIN-LIKE PROTEIN KIN-7K, CHLOROPLASTIC ISOFORM X1"/>
    <property type="match status" value="1"/>
</dbReference>
<accession>A0A2G2X599</accession>
<dbReference type="EMBL" id="MLFT02000003">
    <property type="protein sequence ID" value="PHT52662.1"/>
    <property type="molecule type" value="Genomic_DNA"/>
</dbReference>
<dbReference type="GO" id="GO:0003777">
    <property type="term" value="F:microtubule motor activity"/>
    <property type="evidence" value="ECO:0007669"/>
    <property type="project" value="InterPro"/>
</dbReference>
<evidence type="ECO:0000259" key="6">
    <source>
        <dbReference type="PROSITE" id="PS50067"/>
    </source>
</evidence>
<comment type="caution">
    <text evidence="2">Lacks conserved residue(s) required for the propagation of feature annotation.</text>
</comment>
<dbReference type="Proteomes" id="UP000224567">
    <property type="component" value="Unassembled WGS sequence"/>
</dbReference>
<dbReference type="SMART" id="SM00129">
    <property type="entry name" value="KISc"/>
    <property type="match status" value="1"/>
</dbReference>
<dbReference type="AlphaFoldDB" id="A0A2G2X599"/>
<comment type="similarity">
    <text evidence="2">Belongs to the TRAFAC class myosin-kinesin ATPase superfamily. Kinesin family.</text>
</comment>
<evidence type="ECO:0000256" key="3">
    <source>
        <dbReference type="SAM" id="Coils"/>
    </source>
</evidence>
<feature type="compositionally biased region" description="Basic and acidic residues" evidence="4">
    <location>
        <begin position="458"/>
        <end position="469"/>
    </location>
</feature>
<dbReference type="GO" id="GO:0005524">
    <property type="term" value="F:ATP binding"/>
    <property type="evidence" value="ECO:0007669"/>
    <property type="project" value="InterPro"/>
</dbReference>